<dbReference type="InterPro" id="IPR029787">
    <property type="entry name" value="Nucleotide_cyclase"/>
</dbReference>
<dbReference type="Proteomes" id="UP000615796">
    <property type="component" value="Unassembled WGS sequence"/>
</dbReference>
<dbReference type="SUPFAM" id="SSF55073">
    <property type="entry name" value="Nucleotide cyclase"/>
    <property type="match status" value="1"/>
</dbReference>
<accession>A0A9X0RD48</accession>
<dbReference type="RefSeq" id="WP_187026797.1">
    <property type="nucleotide sequence ID" value="NZ_CAWQLT010000069.1"/>
</dbReference>
<dbReference type="InterPro" id="IPR001633">
    <property type="entry name" value="EAL_dom"/>
</dbReference>
<evidence type="ECO:0000313" key="3">
    <source>
        <dbReference type="EMBL" id="MBC5852315.1"/>
    </source>
</evidence>
<evidence type="ECO:0000259" key="2">
    <source>
        <dbReference type="PROSITE" id="PS50887"/>
    </source>
</evidence>
<name>A0A9X0RD48_VIBME</name>
<dbReference type="CDD" id="cd01949">
    <property type="entry name" value="GGDEF"/>
    <property type="match status" value="1"/>
</dbReference>
<dbReference type="SUPFAM" id="SSF141868">
    <property type="entry name" value="EAL domain-like"/>
    <property type="match status" value="1"/>
</dbReference>
<dbReference type="InterPro" id="IPR000160">
    <property type="entry name" value="GGDEF_dom"/>
</dbReference>
<dbReference type="PROSITE" id="PS50887">
    <property type="entry name" value="GGDEF"/>
    <property type="match status" value="1"/>
</dbReference>
<gene>
    <name evidence="3" type="ORF">H8Q88_15520</name>
</gene>
<dbReference type="InterPro" id="IPR043128">
    <property type="entry name" value="Rev_trsase/Diguanyl_cyclase"/>
</dbReference>
<dbReference type="AlphaFoldDB" id="A0A9X0RD48"/>
<dbReference type="NCBIfam" id="TIGR00254">
    <property type="entry name" value="GGDEF"/>
    <property type="match status" value="1"/>
</dbReference>
<protein>
    <submittedName>
        <fullName evidence="3">Bifunctional diguanylate cyclase/phosphodiesterase</fullName>
    </submittedName>
</protein>
<comment type="caution">
    <text evidence="3">The sequence shown here is derived from an EMBL/GenBank/DDBJ whole genome shotgun (WGS) entry which is preliminary data.</text>
</comment>
<dbReference type="SUPFAM" id="SSF55781">
    <property type="entry name" value="GAF domain-like"/>
    <property type="match status" value="1"/>
</dbReference>
<dbReference type="InterPro" id="IPR050706">
    <property type="entry name" value="Cyclic-di-GMP_PDE-like"/>
</dbReference>
<proteinExistence type="predicted"/>
<evidence type="ECO:0000313" key="4">
    <source>
        <dbReference type="Proteomes" id="UP000615796"/>
    </source>
</evidence>
<dbReference type="EMBL" id="JACRUP010000012">
    <property type="protein sequence ID" value="MBC5852315.1"/>
    <property type="molecule type" value="Genomic_DNA"/>
</dbReference>
<dbReference type="Pfam" id="PF00990">
    <property type="entry name" value="GGDEF"/>
    <property type="match status" value="1"/>
</dbReference>
<organism evidence="3 4">
    <name type="scientific">Vibrio metschnikovii</name>
    <dbReference type="NCBI Taxonomy" id="28172"/>
    <lineage>
        <taxon>Bacteria</taxon>
        <taxon>Pseudomonadati</taxon>
        <taxon>Pseudomonadota</taxon>
        <taxon>Gammaproteobacteria</taxon>
        <taxon>Vibrionales</taxon>
        <taxon>Vibrionaceae</taxon>
        <taxon>Vibrio</taxon>
    </lineage>
</organism>
<dbReference type="GO" id="GO:0071111">
    <property type="term" value="F:cyclic-guanylate-specific phosphodiesterase activity"/>
    <property type="evidence" value="ECO:0007669"/>
    <property type="project" value="InterPro"/>
</dbReference>
<dbReference type="PROSITE" id="PS50883">
    <property type="entry name" value="EAL"/>
    <property type="match status" value="1"/>
</dbReference>
<feature type="domain" description="GGDEF" evidence="2">
    <location>
        <begin position="208"/>
        <end position="337"/>
    </location>
</feature>
<dbReference type="SMART" id="SM00052">
    <property type="entry name" value="EAL"/>
    <property type="match status" value="1"/>
</dbReference>
<dbReference type="PANTHER" id="PTHR33121">
    <property type="entry name" value="CYCLIC DI-GMP PHOSPHODIESTERASE PDEF"/>
    <property type="match status" value="1"/>
</dbReference>
<dbReference type="SMART" id="SM00267">
    <property type="entry name" value="GGDEF"/>
    <property type="match status" value="1"/>
</dbReference>
<dbReference type="CDD" id="cd01948">
    <property type="entry name" value="EAL"/>
    <property type="match status" value="1"/>
</dbReference>
<dbReference type="InterPro" id="IPR035919">
    <property type="entry name" value="EAL_sf"/>
</dbReference>
<sequence length="609" mass="69622">MVATSVLTQNAASLDTINELLLLDSSDLYQRSVQALHTHLNSWATYLIEVDKSLYKGRTLSYAGKVPHALACDYSLKGTVYEQLIRSKQKYVIHNDTLHRPFHDNHSLYHAAVITYIGVPLYADNGDILGILLSTFHEPPITLDAAIELHCTVARIVRHHLVHQWMNQRFNSLAQQLSYEISHDSLTNLFNRNYLSDQLEYLVDNNDQSFTLAYLDIDNFKSINDLYGHYIGDQVIKFVANVIFHYVNKQNQVFRISGDEFAFITFSNDPLKICQLIIDTLNQGYRDANHHIKIRLSIGIAKKSLAPMTADQLILNASLALKDCKKTRIQQVRCYDTHLNDYYYRRTQIVSALRAQLDNPSTDTSEIYIEIQPIVYRDRPNWSYFEVLARWNNKQLGPVSPLEFIEVAEQSGLIIELGERIIELACQAKQVLEKGLNYKVTFGINCSAHEFAHSSHYLNHLNLMIQQYGFHPSEFIIEMTESVLLTQTGEVSERLNLLRGLGFKIALDDFGTGYSSLNYIHSYPIDCIKIDATFIRNLLRNKTSEHVISLIIQLAKQLNVDLIAEGVENQQELNKLYEMGCDAIQGYYFSKPQQPLAMIGHLQNNAPKA</sequence>
<dbReference type="Gene3D" id="3.20.20.450">
    <property type="entry name" value="EAL domain"/>
    <property type="match status" value="1"/>
</dbReference>
<evidence type="ECO:0000259" key="1">
    <source>
        <dbReference type="PROSITE" id="PS50883"/>
    </source>
</evidence>
<dbReference type="PANTHER" id="PTHR33121:SF79">
    <property type="entry name" value="CYCLIC DI-GMP PHOSPHODIESTERASE PDED-RELATED"/>
    <property type="match status" value="1"/>
</dbReference>
<feature type="domain" description="EAL" evidence="1">
    <location>
        <begin position="346"/>
        <end position="606"/>
    </location>
</feature>
<dbReference type="Pfam" id="PF00563">
    <property type="entry name" value="EAL"/>
    <property type="match status" value="1"/>
</dbReference>
<reference evidence="3" key="1">
    <citation type="submission" date="2020-08" db="EMBL/GenBank/DDBJ databases">
        <title>Genome Sequencing and Pan-Genome Analysis of Migratory bird Vibrio Strains, Inner Mongolia.</title>
        <authorList>
            <person name="Zheng L."/>
        </authorList>
    </citation>
    <scope>NUCLEOTIDE SEQUENCE</scope>
    <source>
        <strain evidence="3">M13F</strain>
    </source>
</reference>
<keyword evidence="4" id="KW-1185">Reference proteome</keyword>
<dbReference type="Gene3D" id="3.30.70.270">
    <property type="match status" value="1"/>
</dbReference>